<dbReference type="Proteomes" id="UP000054498">
    <property type="component" value="Unassembled WGS sequence"/>
</dbReference>
<dbReference type="STRING" id="145388.A0A0D2LW02"/>
<sequence length="83" mass="8796">MIQHVVTTTLVAALSAALLLLAKRRRVKRHLDRLPLLQLGPNRLGVSAVISPVGASIVKLIVPAADGTTIDVVLGYERASSYA</sequence>
<dbReference type="GO" id="GO:0030246">
    <property type="term" value="F:carbohydrate binding"/>
    <property type="evidence" value="ECO:0007669"/>
    <property type="project" value="InterPro"/>
</dbReference>
<reference evidence="1 2" key="1">
    <citation type="journal article" date="2013" name="BMC Genomics">
        <title>Reconstruction of the lipid metabolism for the microalga Monoraphidium neglectum from its genome sequence reveals characteristics suitable for biofuel production.</title>
        <authorList>
            <person name="Bogen C."/>
            <person name="Al-Dilaimi A."/>
            <person name="Albersmeier A."/>
            <person name="Wichmann J."/>
            <person name="Grundmann M."/>
            <person name="Rupp O."/>
            <person name="Lauersen K.J."/>
            <person name="Blifernez-Klassen O."/>
            <person name="Kalinowski J."/>
            <person name="Goesmann A."/>
            <person name="Mussgnug J.H."/>
            <person name="Kruse O."/>
        </authorList>
    </citation>
    <scope>NUCLEOTIDE SEQUENCE [LARGE SCALE GENOMIC DNA]</scope>
    <source>
        <strain evidence="1 2">SAG 48.87</strain>
    </source>
</reference>
<organism evidence="1 2">
    <name type="scientific">Monoraphidium neglectum</name>
    <dbReference type="NCBI Taxonomy" id="145388"/>
    <lineage>
        <taxon>Eukaryota</taxon>
        <taxon>Viridiplantae</taxon>
        <taxon>Chlorophyta</taxon>
        <taxon>core chlorophytes</taxon>
        <taxon>Chlorophyceae</taxon>
        <taxon>CS clade</taxon>
        <taxon>Sphaeropleales</taxon>
        <taxon>Selenastraceae</taxon>
        <taxon>Monoraphidium</taxon>
    </lineage>
</organism>
<gene>
    <name evidence="1" type="ORF">MNEG_14227</name>
</gene>
<feature type="non-terminal residue" evidence="1">
    <location>
        <position position="83"/>
    </location>
</feature>
<evidence type="ECO:0000313" key="1">
    <source>
        <dbReference type="EMBL" id="KIY93736.1"/>
    </source>
</evidence>
<dbReference type="RefSeq" id="XP_013892756.1">
    <property type="nucleotide sequence ID" value="XM_014037302.1"/>
</dbReference>
<dbReference type="KEGG" id="mng:MNEG_14227"/>
<dbReference type="Gene3D" id="2.70.98.10">
    <property type="match status" value="1"/>
</dbReference>
<dbReference type="AlphaFoldDB" id="A0A0D2LW02"/>
<dbReference type="OrthoDB" id="274691at2759"/>
<dbReference type="GeneID" id="25731768"/>
<accession>A0A0D2LW02</accession>
<proteinExistence type="predicted"/>
<name>A0A0D2LW02_9CHLO</name>
<keyword evidence="2" id="KW-1185">Reference proteome</keyword>
<protein>
    <submittedName>
        <fullName evidence="1">Uncharacterized protein</fullName>
    </submittedName>
</protein>
<evidence type="ECO:0000313" key="2">
    <source>
        <dbReference type="Proteomes" id="UP000054498"/>
    </source>
</evidence>
<dbReference type="InterPro" id="IPR014718">
    <property type="entry name" value="GH-type_carb-bd"/>
</dbReference>
<dbReference type="EMBL" id="KK104555">
    <property type="protein sequence ID" value="KIY93736.1"/>
    <property type="molecule type" value="Genomic_DNA"/>
</dbReference>